<dbReference type="InterPro" id="IPR004853">
    <property type="entry name" value="Sugar_P_trans_dom"/>
</dbReference>
<feature type="compositionally biased region" description="Acidic residues" evidence="5">
    <location>
        <begin position="473"/>
        <end position="490"/>
    </location>
</feature>
<proteinExistence type="predicted"/>
<feature type="transmembrane region" description="Helical" evidence="6">
    <location>
        <begin position="283"/>
        <end position="302"/>
    </location>
</feature>
<evidence type="ECO:0000256" key="2">
    <source>
        <dbReference type="ARBA" id="ARBA00022692"/>
    </source>
</evidence>
<protein>
    <recommendedName>
        <fullName evidence="7">Sugar phosphate transporter domain-containing protein</fullName>
    </recommendedName>
</protein>
<evidence type="ECO:0000259" key="7">
    <source>
        <dbReference type="Pfam" id="PF03151"/>
    </source>
</evidence>
<dbReference type="Pfam" id="PF03151">
    <property type="entry name" value="TPT"/>
    <property type="match status" value="1"/>
</dbReference>
<evidence type="ECO:0000256" key="4">
    <source>
        <dbReference type="ARBA" id="ARBA00023136"/>
    </source>
</evidence>
<dbReference type="EMBL" id="JAWDGP010001550">
    <property type="protein sequence ID" value="KAK3790248.1"/>
    <property type="molecule type" value="Genomic_DNA"/>
</dbReference>
<dbReference type="AlphaFoldDB" id="A0AAE1AM72"/>
<sequence length="490" mass="54924">MDGNTYLDFMKVVLLCIMWYASSTSDNILGKVVLSDFPYPMTMAMTHLVTASICLGPITSMLKVPKGRSIPRRYFYTMIFPLAFGKFISSVLSYVSIWKVSVSYAHTVKATLPLFTVLLSRIILGEKQTWPVYLSLAPIITGVCIATATELSFDTIGLASSVSATFFFSVQTIFTKKCLKETEHHHLQLLTLITRISTMLFLPVWLVLDGVRIYGDQEFLSSGKVSQSFIFLACAGIFNMMHNVLAFSVLAMVTPLSYAVANATKRIAIIGGSLIILQNPVGPLNVMGMLVAVFGVLIYNKAKYDQHQAKRRKEVLPHVQSTADLNTHYHGHQLPHHQPHHKIPNHLLLSTMVDNVHHHLAHSKSDINFLNHPNGLISPSEDPRLIEGVHGASTDLHPNQLLLQQRWDRGAMNGNYTLIPPLEERDRMSGMNRSDTRSSFINRSRPEKTIMANARPRLFTRQEIIESFYTPGSDDEGNSNGEMLEDDRED</sequence>
<comment type="subcellular location">
    <subcellularLocation>
        <location evidence="1">Membrane</location>
        <topology evidence="1">Multi-pass membrane protein</topology>
    </subcellularLocation>
</comment>
<feature type="transmembrane region" description="Helical" evidence="6">
    <location>
        <begin position="228"/>
        <end position="251"/>
    </location>
</feature>
<keyword evidence="3 6" id="KW-1133">Transmembrane helix</keyword>
<comment type="caution">
    <text evidence="8">The sequence shown here is derived from an EMBL/GenBank/DDBJ whole genome shotgun (WGS) entry which is preliminary data.</text>
</comment>
<feature type="transmembrane region" description="Helical" evidence="6">
    <location>
        <begin position="42"/>
        <end position="62"/>
    </location>
</feature>
<feature type="region of interest" description="Disordered" evidence="5">
    <location>
        <begin position="465"/>
        <end position="490"/>
    </location>
</feature>
<feature type="transmembrane region" description="Helical" evidence="6">
    <location>
        <begin position="103"/>
        <end position="124"/>
    </location>
</feature>
<dbReference type="GO" id="GO:0016020">
    <property type="term" value="C:membrane"/>
    <property type="evidence" value="ECO:0007669"/>
    <property type="project" value="UniProtKB-SubCell"/>
</dbReference>
<reference evidence="8" key="1">
    <citation type="journal article" date="2023" name="G3 (Bethesda)">
        <title>A reference genome for the long-term kleptoplast-retaining sea slug Elysia crispata morphotype clarki.</title>
        <authorList>
            <person name="Eastman K.E."/>
            <person name="Pendleton A.L."/>
            <person name="Shaikh M.A."/>
            <person name="Suttiyut T."/>
            <person name="Ogas R."/>
            <person name="Tomko P."/>
            <person name="Gavelis G."/>
            <person name="Widhalm J.R."/>
            <person name="Wisecaver J.H."/>
        </authorList>
    </citation>
    <scope>NUCLEOTIDE SEQUENCE</scope>
    <source>
        <strain evidence="8">ECLA1</strain>
    </source>
</reference>
<organism evidence="8 9">
    <name type="scientific">Elysia crispata</name>
    <name type="common">lettuce slug</name>
    <dbReference type="NCBI Taxonomy" id="231223"/>
    <lineage>
        <taxon>Eukaryota</taxon>
        <taxon>Metazoa</taxon>
        <taxon>Spiralia</taxon>
        <taxon>Lophotrochozoa</taxon>
        <taxon>Mollusca</taxon>
        <taxon>Gastropoda</taxon>
        <taxon>Heterobranchia</taxon>
        <taxon>Euthyneura</taxon>
        <taxon>Panpulmonata</taxon>
        <taxon>Sacoglossa</taxon>
        <taxon>Placobranchoidea</taxon>
        <taxon>Plakobranchidae</taxon>
        <taxon>Elysia</taxon>
    </lineage>
</organism>
<keyword evidence="2 6" id="KW-0812">Transmembrane</keyword>
<feature type="transmembrane region" description="Helical" evidence="6">
    <location>
        <begin position="187"/>
        <end position="208"/>
    </location>
</feature>
<evidence type="ECO:0000256" key="6">
    <source>
        <dbReference type="SAM" id="Phobius"/>
    </source>
</evidence>
<dbReference type="Proteomes" id="UP001283361">
    <property type="component" value="Unassembled WGS sequence"/>
</dbReference>
<evidence type="ECO:0000256" key="3">
    <source>
        <dbReference type="ARBA" id="ARBA00022989"/>
    </source>
</evidence>
<accession>A0AAE1AM72</accession>
<evidence type="ECO:0000313" key="8">
    <source>
        <dbReference type="EMBL" id="KAK3790248.1"/>
    </source>
</evidence>
<evidence type="ECO:0000313" key="9">
    <source>
        <dbReference type="Proteomes" id="UP001283361"/>
    </source>
</evidence>
<dbReference type="SUPFAM" id="SSF103481">
    <property type="entry name" value="Multidrug resistance efflux transporter EmrE"/>
    <property type="match status" value="1"/>
</dbReference>
<evidence type="ECO:0000256" key="5">
    <source>
        <dbReference type="SAM" id="MobiDB-lite"/>
    </source>
</evidence>
<keyword evidence="4 6" id="KW-0472">Membrane</keyword>
<feature type="domain" description="Sugar phosphate transporter" evidence="7">
    <location>
        <begin position="10"/>
        <end position="300"/>
    </location>
</feature>
<feature type="transmembrane region" description="Helical" evidence="6">
    <location>
        <begin position="74"/>
        <end position="97"/>
    </location>
</feature>
<evidence type="ECO:0000256" key="1">
    <source>
        <dbReference type="ARBA" id="ARBA00004141"/>
    </source>
</evidence>
<dbReference type="InterPro" id="IPR037185">
    <property type="entry name" value="EmrE-like"/>
</dbReference>
<gene>
    <name evidence="8" type="ORF">RRG08_034812</name>
</gene>
<dbReference type="InterPro" id="IPR050186">
    <property type="entry name" value="TPT_transporter"/>
</dbReference>
<name>A0AAE1AM72_9GAST</name>
<dbReference type="PANTHER" id="PTHR11132">
    <property type="entry name" value="SOLUTE CARRIER FAMILY 35"/>
    <property type="match status" value="1"/>
</dbReference>
<keyword evidence="9" id="KW-1185">Reference proteome</keyword>
<feature type="transmembrane region" description="Helical" evidence="6">
    <location>
        <begin position="131"/>
        <end position="149"/>
    </location>
</feature>